<feature type="domain" description="Disease resistance N-terminal" evidence="7">
    <location>
        <begin position="2"/>
        <end position="65"/>
    </location>
</feature>
<evidence type="ECO:0000256" key="2">
    <source>
        <dbReference type="ARBA" id="ARBA00022614"/>
    </source>
</evidence>
<keyword evidence="3" id="KW-0677">Repeat</keyword>
<sequence>MLLGVPDEIDKMCTKLGDLKNSLADTDRRNITDQSVQAWVRELKGAMYEATDILDLCHLKSMERQPGTDAGCFNPLLFCMRNPLHAHEISSRIKNLNKRLDGIKNRGTASDFINLGSYEDRNRMLASSHLSKRATSGELDGSCVVGEKIEVDTRNLVQMMTQVFVHGNSHDLEELGRQHYEELILRNPIEPDKKYIDQQVCNMHDVVRSFAQYVARNEALVAHRIGSDIIAKDKSSPEWDKFHHIQQVAAYAEDEIDRVARKWYVSYTRDPFSFETNIISPSTFFSGDGEEMQGSASRRARKPLPPTRCLRRFPSGPEK</sequence>
<feature type="region of interest" description="Disordered" evidence="6">
    <location>
        <begin position="285"/>
        <end position="319"/>
    </location>
</feature>
<evidence type="ECO:0000259" key="7">
    <source>
        <dbReference type="Pfam" id="PF18052"/>
    </source>
</evidence>
<evidence type="ECO:0000256" key="6">
    <source>
        <dbReference type="SAM" id="MobiDB-lite"/>
    </source>
</evidence>
<dbReference type="InterPro" id="IPR041118">
    <property type="entry name" value="Rx_N"/>
</dbReference>
<name>A0A3L6Q273_PANMI</name>
<keyword evidence="5" id="KW-0611">Plant defense</keyword>
<protein>
    <recommendedName>
        <fullName evidence="7">Disease resistance N-terminal domain-containing protein</fullName>
    </recommendedName>
</protein>
<evidence type="ECO:0000256" key="5">
    <source>
        <dbReference type="ARBA" id="ARBA00022821"/>
    </source>
</evidence>
<dbReference type="Pfam" id="PF18052">
    <property type="entry name" value="Rx_N"/>
    <property type="match status" value="1"/>
</dbReference>
<keyword evidence="2" id="KW-0433">Leucine-rich repeat</keyword>
<keyword evidence="9" id="KW-1185">Reference proteome</keyword>
<dbReference type="STRING" id="4540.A0A3L6Q273"/>
<dbReference type="GO" id="GO:0000166">
    <property type="term" value="F:nucleotide binding"/>
    <property type="evidence" value="ECO:0007669"/>
    <property type="project" value="UniProtKB-KW"/>
</dbReference>
<evidence type="ECO:0000313" key="8">
    <source>
        <dbReference type="EMBL" id="RLM69241.1"/>
    </source>
</evidence>
<proteinExistence type="inferred from homology"/>
<dbReference type="EMBL" id="PQIB02000014">
    <property type="protein sequence ID" value="RLM69241.1"/>
    <property type="molecule type" value="Genomic_DNA"/>
</dbReference>
<evidence type="ECO:0000256" key="4">
    <source>
        <dbReference type="ARBA" id="ARBA00022741"/>
    </source>
</evidence>
<dbReference type="Proteomes" id="UP000275267">
    <property type="component" value="Unassembled WGS sequence"/>
</dbReference>
<comment type="caution">
    <text evidence="8">The sequence shown here is derived from an EMBL/GenBank/DDBJ whole genome shotgun (WGS) entry which is preliminary data.</text>
</comment>
<evidence type="ECO:0000256" key="3">
    <source>
        <dbReference type="ARBA" id="ARBA00022737"/>
    </source>
</evidence>
<dbReference type="GO" id="GO:0006952">
    <property type="term" value="P:defense response"/>
    <property type="evidence" value="ECO:0007669"/>
    <property type="project" value="UniProtKB-KW"/>
</dbReference>
<organism evidence="8 9">
    <name type="scientific">Panicum miliaceum</name>
    <name type="common">Proso millet</name>
    <name type="synonym">Broomcorn millet</name>
    <dbReference type="NCBI Taxonomy" id="4540"/>
    <lineage>
        <taxon>Eukaryota</taxon>
        <taxon>Viridiplantae</taxon>
        <taxon>Streptophyta</taxon>
        <taxon>Embryophyta</taxon>
        <taxon>Tracheophyta</taxon>
        <taxon>Spermatophyta</taxon>
        <taxon>Magnoliopsida</taxon>
        <taxon>Liliopsida</taxon>
        <taxon>Poales</taxon>
        <taxon>Poaceae</taxon>
        <taxon>PACMAD clade</taxon>
        <taxon>Panicoideae</taxon>
        <taxon>Panicodae</taxon>
        <taxon>Paniceae</taxon>
        <taxon>Panicinae</taxon>
        <taxon>Panicum</taxon>
        <taxon>Panicum sect. Panicum</taxon>
    </lineage>
</organism>
<accession>A0A3L6Q273</accession>
<reference evidence="9" key="1">
    <citation type="journal article" date="2019" name="Nat. Commun.">
        <title>The genome of broomcorn millet.</title>
        <authorList>
            <person name="Zou C."/>
            <person name="Miki D."/>
            <person name="Li D."/>
            <person name="Tang Q."/>
            <person name="Xiao L."/>
            <person name="Rajput S."/>
            <person name="Deng P."/>
            <person name="Jia W."/>
            <person name="Huang R."/>
            <person name="Zhang M."/>
            <person name="Sun Y."/>
            <person name="Hu J."/>
            <person name="Fu X."/>
            <person name="Schnable P.S."/>
            <person name="Li F."/>
            <person name="Zhang H."/>
            <person name="Feng B."/>
            <person name="Zhu X."/>
            <person name="Liu R."/>
            <person name="Schnable J.C."/>
            <person name="Zhu J.-K."/>
            <person name="Zhang H."/>
        </authorList>
    </citation>
    <scope>NUCLEOTIDE SEQUENCE [LARGE SCALE GENOMIC DNA]</scope>
</reference>
<comment type="similarity">
    <text evidence="1">Belongs to the disease resistance NB-LRR family.</text>
</comment>
<dbReference type="AlphaFoldDB" id="A0A3L6Q273"/>
<evidence type="ECO:0000256" key="1">
    <source>
        <dbReference type="ARBA" id="ARBA00008894"/>
    </source>
</evidence>
<dbReference type="Gene3D" id="1.20.5.4130">
    <property type="match status" value="1"/>
</dbReference>
<dbReference type="OrthoDB" id="5279713at2759"/>
<gene>
    <name evidence="8" type="ORF">C2845_PM17G02800</name>
</gene>
<keyword evidence="4" id="KW-0547">Nucleotide-binding</keyword>
<evidence type="ECO:0000313" key="9">
    <source>
        <dbReference type="Proteomes" id="UP000275267"/>
    </source>
</evidence>